<dbReference type="eggNOG" id="COG1949">
    <property type="taxonomic scope" value="Bacteria"/>
</dbReference>
<dbReference type="SUPFAM" id="SSF53098">
    <property type="entry name" value="Ribonuclease H-like"/>
    <property type="match status" value="1"/>
</dbReference>
<organism evidence="2 3">
    <name type="scientific">Myxococcus stipitatus (strain DSM 14675 / JCM 12634 / Mx s8)</name>
    <dbReference type="NCBI Taxonomy" id="1278073"/>
    <lineage>
        <taxon>Bacteria</taxon>
        <taxon>Pseudomonadati</taxon>
        <taxon>Myxococcota</taxon>
        <taxon>Myxococcia</taxon>
        <taxon>Myxococcales</taxon>
        <taxon>Cystobacterineae</taxon>
        <taxon>Myxococcaceae</taxon>
        <taxon>Myxococcus</taxon>
    </lineage>
</organism>
<dbReference type="KEGG" id="msd:MYSTI_01967"/>
<gene>
    <name evidence="2" type="ordered locus">MYSTI_01967</name>
</gene>
<dbReference type="AlphaFoldDB" id="L7U3E0"/>
<dbReference type="STRING" id="1278073.MYSTI_01967"/>
<dbReference type="EMBL" id="CP004025">
    <property type="protein sequence ID" value="AGC43296.1"/>
    <property type="molecule type" value="Genomic_DNA"/>
</dbReference>
<proteinExistence type="predicted"/>
<dbReference type="InterPro" id="IPR012337">
    <property type="entry name" value="RNaseH-like_sf"/>
</dbReference>
<dbReference type="RefSeq" id="WP_015347558.1">
    <property type="nucleotide sequence ID" value="NC_020126.1"/>
</dbReference>
<dbReference type="NCBIfam" id="NF003765">
    <property type="entry name" value="PRK05359.1"/>
    <property type="match status" value="1"/>
</dbReference>
<dbReference type="Gene3D" id="3.30.420.10">
    <property type="entry name" value="Ribonuclease H-like superfamily/Ribonuclease H"/>
    <property type="match status" value="1"/>
</dbReference>
<dbReference type="InterPro" id="IPR036397">
    <property type="entry name" value="RNaseH_sf"/>
</dbReference>
<dbReference type="PATRIC" id="fig|1278073.3.peg.2004"/>
<dbReference type="Proteomes" id="UP000011131">
    <property type="component" value="Chromosome"/>
</dbReference>
<dbReference type="InterPro" id="IPR013520">
    <property type="entry name" value="Ribonucl_H"/>
</dbReference>
<accession>L7U3E0</accession>
<keyword evidence="3" id="KW-1185">Reference proteome</keyword>
<sequence length="173" mass="19627">MTIAFLDFETTGLDPQRNDPIEVACVVTDDRFRELGAFESLIRLDSAAEWDAPALEMHKASGLYELACESEHDLDLVRFRLGVFLEPFFAAGPVNLGGNSVHFDRSFLRFFWPQLELKLHHRHLDVSSIRMLAERVCPGAPQLPGEKPHRAMADVRRSIAELHHWTAVLRGQP</sequence>
<reference evidence="2 3" key="1">
    <citation type="journal article" date="2013" name="Genome Announc.">
        <title>Complete genome sequence of Myxococcus stipitatus strain DSM 14675, a fruiting myxobacterium.</title>
        <authorList>
            <person name="Huntley S."/>
            <person name="Kneip S."/>
            <person name="Treuner-Lange A."/>
            <person name="Sogaard-Andersen L."/>
        </authorList>
    </citation>
    <scope>NUCLEOTIDE SEQUENCE [LARGE SCALE GENOMIC DNA]</scope>
    <source>
        <strain evidence="3">DSM 14675 / JCM 12634 / Mx s8</strain>
    </source>
</reference>
<evidence type="ECO:0000313" key="3">
    <source>
        <dbReference type="Proteomes" id="UP000011131"/>
    </source>
</evidence>
<dbReference type="GO" id="GO:0003676">
    <property type="term" value="F:nucleic acid binding"/>
    <property type="evidence" value="ECO:0007669"/>
    <property type="project" value="InterPro"/>
</dbReference>
<dbReference type="GO" id="GO:0004527">
    <property type="term" value="F:exonuclease activity"/>
    <property type="evidence" value="ECO:0007669"/>
    <property type="project" value="UniProtKB-ARBA"/>
</dbReference>
<evidence type="ECO:0000313" key="2">
    <source>
        <dbReference type="EMBL" id="AGC43296.1"/>
    </source>
</evidence>
<dbReference type="Pfam" id="PF00929">
    <property type="entry name" value="RNase_T"/>
    <property type="match status" value="1"/>
</dbReference>
<dbReference type="SMART" id="SM00479">
    <property type="entry name" value="EXOIII"/>
    <property type="match status" value="1"/>
</dbReference>
<evidence type="ECO:0000259" key="1">
    <source>
        <dbReference type="SMART" id="SM00479"/>
    </source>
</evidence>
<feature type="domain" description="Exonuclease" evidence="1">
    <location>
        <begin position="2"/>
        <end position="171"/>
    </location>
</feature>
<name>L7U3E0_MYXSD</name>
<dbReference type="OrthoDB" id="9803913at2"/>
<dbReference type="HOGENOM" id="CLU_064761_2_0_7"/>
<protein>
    <submittedName>
        <fullName evidence="2">Oligoribonuclease</fullName>
    </submittedName>
</protein>
<dbReference type="GO" id="GO:0006259">
    <property type="term" value="P:DNA metabolic process"/>
    <property type="evidence" value="ECO:0007669"/>
    <property type="project" value="UniProtKB-ARBA"/>
</dbReference>